<gene>
    <name evidence="1" type="ORF">J3Q64DRAFT_1885740</name>
</gene>
<accession>A0ABR3B2Z4</accession>
<proteinExistence type="predicted"/>
<sequence>MESNYLTSLPRQSIRIIDGFPGIGKQFWLPRASVLPSASLQTKIFPLVEEILPLIEDGYEDEQNSTDSTTGVECPTNPIFCNLVFCDPEFLEFEAEMKLKDVLPDLQHVLTAIFKKIDNIAGSINFTNARQATSATKEEAYSGHWKDMQNVIGSLNGLNFSFNEFRSACVNFGNNTTSAPIIMPTESGSID</sequence>
<evidence type="ECO:0000313" key="1">
    <source>
        <dbReference type="EMBL" id="KAL0086203.1"/>
    </source>
</evidence>
<name>A0ABR3B2Z4_PHYBL</name>
<keyword evidence="2" id="KW-1185">Reference proteome</keyword>
<comment type="caution">
    <text evidence="1">The sequence shown here is derived from an EMBL/GenBank/DDBJ whole genome shotgun (WGS) entry which is preliminary data.</text>
</comment>
<dbReference type="EMBL" id="JBCLYO010000008">
    <property type="protein sequence ID" value="KAL0086203.1"/>
    <property type="molecule type" value="Genomic_DNA"/>
</dbReference>
<dbReference type="Gene3D" id="1.10.443.20">
    <property type="entry name" value="Centromere DNA-binding protein complex CBF3 subunit, domain 2"/>
    <property type="match status" value="1"/>
</dbReference>
<evidence type="ECO:0000313" key="2">
    <source>
        <dbReference type="Proteomes" id="UP001448207"/>
    </source>
</evidence>
<organism evidence="1 2">
    <name type="scientific">Phycomyces blakesleeanus</name>
    <dbReference type="NCBI Taxonomy" id="4837"/>
    <lineage>
        <taxon>Eukaryota</taxon>
        <taxon>Fungi</taxon>
        <taxon>Fungi incertae sedis</taxon>
        <taxon>Mucoromycota</taxon>
        <taxon>Mucoromycotina</taxon>
        <taxon>Mucoromycetes</taxon>
        <taxon>Mucorales</taxon>
        <taxon>Phycomycetaceae</taxon>
        <taxon>Phycomyces</taxon>
    </lineage>
</organism>
<protein>
    <submittedName>
        <fullName evidence="1">Uncharacterized protein</fullName>
    </submittedName>
</protein>
<dbReference type="Proteomes" id="UP001448207">
    <property type="component" value="Unassembled WGS sequence"/>
</dbReference>
<reference evidence="1 2" key="1">
    <citation type="submission" date="2024-04" db="EMBL/GenBank/DDBJ databases">
        <title>Symmetric and asymmetric DNA N6-adenine methylation regulates different biological responses in Mucorales.</title>
        <authorList>
            <consortium name="Lawrence Berkeley National Laboratory"/>
            <person name="Lax C."/>
            <person name="Mondo S.J."/>
            <person name="Osorio-Concepcion M."/>
            <person name="Muszewska A."/>
            <person name="Corrochano-Luque M."/>
            <person name="Gutierrez G."/>
            <person name="Riley R."/>
            <person name="Lipzen A."/>
            <person name="Guo J."/>
            <person name="Hundley H."/>
            <person name="Amirebrahimi M."/>
            <person name="Ng V."/>
            <person name="Lorenzo-Gutierrez D."/>
            <person name="Binder U."/>
            <person name="Yang J."/>
            <person name="Song Y."/>
            <person name="Canovas D."/>
            <person name="Navarro E."/>
            <person name="Freitag M."/>
            <person name="Gabaldon T."/>
            <person name="Grigoriev I.V."/>
            <person name="Corrochano L.M."/>
            <person name="Nicolas F.E."/>
            <person name="Garre V."/>
        </authorList>
    </citation>
    <scope>NUCLEOTIDE SEQUENCE [LARGE SCALE GENOMIC DNA]</scope>
    <source>
        <strain evidence="1 2">L51</strain>
    </source>
</reference>
<dbReference type="InterPro" id="IPR038279">
    <property type="entry name" value="Ndc10_dom2_sf"/>
</dbReference>